<evidence type="ECO:0000256" key="1">
    <source>
        <dbReference type="ARBA" id="ARBA00009023"/>
    </source>
</evidence>
<dbReference type="PANTHER" id="PTHR33376:SF7">
    <property type="entry name" value="C4-DICARBOXYLATE-BINDING PROTEIN DCTB"/>
    <property type="match status" value="1"/>
</dbReference>
<reference evidence="5 6" key="1">
    <citation type="submission" date="2017-07" db="EMBL/GenBank/DDBJ databases">
        <title>Draft Genome Sequences of Select Purple Nonsulfur Bacteria.</title>
        <authorList>
            <person name="Lasarre B."/>
            <person name="Mckinlay J.B."/>
        </authorList>
    </citation>
    <scope>NUCLEOTIDE SEQUENCE [LARGE SCALE GENOMIC DNA]</scope>
    <source>
        <strain evidence="5 6">DSM 11290</strain>
    </source>
</reference>
<dbReference type="NCBIfam" id="NF037995">
    <property type="entry name" value="TRAP_S1"/>
    <property type="match status" value="1"/>
</dbReference>
<proteinExistence type="inferred from homology"/>
<dbReference type="PANTHER" id="PTHR33376">
    <property type="match status" value="1"/>
</dbReference>
<dbReference type="InterPro" id="IPR038404">
    <property type="entry name" value="TRAP_DctP_sf"/>
</dbReference>
<name>A0A327JN92_9HYPH</name>
<dbReference type="Gene3D" id="3.40.190.170">
    <property type="entry name" value="Bacterial extracellular solute-binding protein, family 7"/>
    <property type="match status" value="1"/>
</dbReference>
<dbReference type="OrthoDB" id="9776801at2"/>
<evidence type="ECO:0000313" key="6">
    <source>
        <dbReference type="Proteomes" id="UP000249299"/>
    </source>
</evidence>
<accession>A0A327JN92</accession>
<evidence type="ECO:0000256" key="2">
    <source>
        <dbReference type="ARBA" id="ARBA00022448"/>
    </source>
</evidence>
<feature type="signal peptide" evidence="4">
    <location>
        <begin position="1"/>
        <end position="22"/>
    </location>
</feature>
<dbReference type="EMBL" id="NPEV01000025">
    <property type="protein sequence ID" value="RAI26843.1"/>
    <property type="molecule type" value="Genomic_DNA"/>
</dbReference>
<keyword evidence="3 4" id="KW-0732">Signal</keyword>
<comment type="similarity">
    <text evidence="1">Belongs to the bacterial solute-binding protein 7 family.</text>
</comment>
<dbReference type="Pfam" id="PF03480">
    <property type="entry name" value="DctP"/>
    <property type="match status" value="1"/>
</dbReference>
<dbReference type="GO" id="GO:0055085">
    <property type="term" value="P:transmembrane transport"/>
    <property type="evidence" value="ECO:0007669"/>
    <property type="project" value="InterPro"/>
</dbReference>
<organism evidence="5 6">
    <name type="scientific">Rhodobium orientis</name>
    <dbReference type="NCBI Taxonomy" id="34017"/>
    <lineage>
        <taxon>Bacteria</taxon>
        <taxon>Pseudomonadati</taxon>
        <taxon>Pseudomonadota</taxon>
        <taxon>Alphaproteobacteria</taxon>
        <taxon>Hyphomicrobiales</taxon>
        <taxon>Rhodobiaceae</taxon>
        <taxon>Rhodobium</taxon>
    </lineage>
</organism>
<dbReference type="InterPro" id="IPR018389">
    <property type="entry name" value="DctP_fam"/>
</dbReference>
<sequence>MKLSHILAAACMLAATSTATMAAETMRCSHQLPPGHHIAKVIDRWAEEVEKQSNGDIDVQIFGASSLVGARENIVATAKGDVECAFSVNFQWGKTLPIMNVTMAPFAFSDLDIWRKWPESEAAAFLDEKLEDKGLKNVVWLFTTNTSVFTSNDKYLLKPEDFDGVKIRGLEPSFNASLEALGAAPSSMSGSKVYQALATGVIDAGLTDIAAAVSRKYYEVQDHFVVLPVISVYFHGYVNPKFYDGLSDANKAALKAAGDKAAEWAIEASTEAASKAPDQLREKGAEVHIATEEEIDALEAAMRPAFDEKFADNDDAKKLIELIGKL</sequence>
<evidence type="ECO:0000256" key="3">
    <source>
        <dbReference type="ARBA" id="ARBA00022729"/>
    </source>
</evidence>
<keyword evidence="2" id="KW-0813">Transport</keyword>
<dbReference type="Proteomes" id="UP000249299">
    <property type="component" value="Unassembled WGS sequence"/>
</dbReference>
<feature type="chain" id="PRO_5016393936" evidence="4">
    <location>
        <begin position="23"/>
        <end position="326"/>
    </location>
</feature>
<dbReference type="AlphaFoldDB" id="A0A327JN92"/>
<evidence type="ECO:0000313" key="5">
    <source>
        <dbReference type="EMBL" id="RAI26843.1"/>
    </source>
</evidence>
<dbReference type="RefSeq" id="WP_111434691.1">
    <property type="nucleotide sequence ID" value="NZ_JACIGG010000001.1"/>
</dbReference>
<keyword evidence="6" id="KW-1185">Reference proteome</keyword>
<gene>
    <name evidence="5" type="ORF">CH339_12450</name>
</gene>
<protein>
    <submittedName>
        <fullName evidence="5">C4-dicarboxylate ABC transporter</fullName>
    </submittedName>
</protein>
<evidence type="ECO:0000256" key="4">
    <source>
        <dbReference type="SAM" id="SignalP"/>
    </source>
</evidence>
<comment type="caution">
    <text evidence="5">The sequence shown here is derived from an EMBL/GenBank/DDBJ whole genome shotgun (WGS) entry which is preliminary data.</text>
</comment>